<evidence type="ECO:0000313" key="2">
    <source>
        <dbReference type="EMBL" id="GMI07135.1"/>
    </source>
</evidence>
<feature type="region of interest" description="Disordered" evidence="1">
    <location>
        <begin position="288"/>
        <end position="326"/>
    </location>
</feature>
<dbReference type="AlphaFoldDB" id="A0A9W7F8C5"/>
<evidence type="ECO:0000256" key="1">
    <source>
        <dbReference type="SAM" id="MobiDB-lite"/>
    </source>
</evidence>
<protein>
    <submittedName>
        <fullName evidence="2">Uncharacterized protein</fullName>
    </submittedName>
</protein>
<accession>A0A9W7F8C5</accession>
<sequence>MDFLDLATAEGDSTASETRLLWTGPPTFLNGYHEGVGLISNRPVGRASQKSIDAEKRRQILTEAVQTSSEDHTKRIRKWQSGSIALDFDGESTNYRTTATMPNHTRHTRGENIKRIRERKKVDNLVVDMVNNKITGREEAVAREEKKDDKLWRSNIVFGMEKDDVDEKYGDYIPKNRSVARESTMVKGANDNDLLAWKEEAKEKRRVLQSTSGGMQLGEDKRIFETEACAAAKRMLHKQRAGGDACTQVRYTSGSRGPHHKDSVGELLGGDKRIFETEAGAAAKRMLHKQRAGGDEWTQVRYTSGSRGPHHKDSVGELLGGDPEFE</sequence>
<evidence type="ECO:0000313" key="3">
    <source>
        <dbReference type="Proteomes" id="UP001165082"/>
    </source>
</evidence>
<keyword evidence="3" id="KW-1185">Reference proteome</keyword>
<comment type="caution">
    <text evidence="2">The sequence shown here is derived from an EMBL/GenBank/DDBJ whole genome shotgun (WGS) entry which is preliminary data.</text>
</comment>
<gene>
    <name evidence="2" type="ORF">TrRE_jg9866</name>
</gene>
<dbReference type="OrthoDB" id="197001at2759"/>
<proteinExistence type="predicted"/>
<reference evidence="2" key="1">
    <citation type="submission" date="2022-07" db="EMBL/GenBank/DDBJ databases">
        <title>Genome analysis of Parmales, a sister group of diatoms, reveals the evolutionary specialization of diatoms from phago-mixotrophs to photoautotrophs.</title>
        <authorList>
            <person name="Ban H."/>
            <person name="Sato S."/>
            <person name="Yoshikawa S."/>
            <person name="Kazumasa Y."/>
            <person name="Nakamura Y."/>
            <person name="Ichinomiya M."/>
            <person name="Saitoh K."/>
            <person name="Sato N."/>
            <person name="Blanc-Mathieu R."/>
            <person name="Endo H."/>
            <person name="Kuwata A."/>
            <person name="Ogata H."/>
        </authorList>
    </citation>
    <scope>NUCLEOTIDE SEQUENCE</scope>
</reference>
<dbReference type="EMBL" id="BRXZ01000193">
    <property type="protein sequence ID" value="GMI07135.1"/>
    <property type="molecule type" value="Genomic_DNA"/>
</dbReference>
<dbReference type="Proteomes" id="UP001165082">
    <property type="component" value="Unassembled WGS sequence"/>
</dbReference>
<organism evidence="2 3">
    <name type="scientific">Triparma retinervis</name>
    <dbReference type="NCBI Taxonomy" id="2557542"/>
    <lineage>
        <taxon>Eukaryota</taxon>
        <taxon>Sar</taxon>
        <taxon>Stramenopiles</taxon>
        <taxon>Ochrophyta</taxon>
        <taxon>Bolidophyceae</taxon>
        <taxon>Parmales</taxon>
        <taxon>Triparmaceae</taxon>
        <taxon>Triparma</taxon>
    </lineage>
</organism>
<name>A0A9W7F8C5_9STRA</name>